<organism evidence="1 3">
    <name type="scientific">Flavobacterium hydatis</name>
    <name type="common">Cytophaga aquatilis</name>
    <dbReference type="NCBI Taxonomy" id="991"/>
    <lineage>
        <taxon>Bacteria</taxon>
        <taxon>Pseudomonadati</taxon>
        <taxon>Bacteroidota</taxon>
        <taxon>Flavobacteriia</taxon>
        <taxon>Flavobacteriales</taxon>
        <taxon>Flavobacteriaceae</taxon>
        <taxon>Flavobacterium</taxon>
    </lineage>
</organism>
<name>A0A086AUJ7_FLAHY</name>
<sequence length="126" mass="13928">MSNDFLNVFLTEMKTNVNGFIAVAVTEIETGLSYGNISIDSAFDPELASAYNLEVVKAKLSAVKALNLKQDIEDILITLTNQIHIIDISPNNKFMVYLVADSTKANLGMTRAVLRKYKTDLEKNLA</sequence>
<protein>
    <recommendedName>
        <fullName evidence="5">Roadblock/LAMTOR2 domain-containing protein</fullName>
    </recommendedName>
</protein>
<dbReference type="EMBL" id="JPRM01000001">
    <property type="protein sequence ID" value="KFF20361.1"/>
    <property type="molecule type" value="Genomic_DNA"/>
</dbReference>
<dbReference type="Proteomes" id="UP000028712">
    <property type="component" value="Unassembled WGS sequence"/>
</dbReference>
<dbReference type="Proteomes" id="UP000198424">
    <property type="component" value="Unassembled WGS sequence"/>
</dbReference>
<evidence type="ECO:0000313" key="4">
    <source>
        <dbReference type="Proteomes" id="UP000198424"/>
    </source>
</evidence>
<comment type="caution">
    <text evidence="1">The sequence shown here is derived from an EMBL/GenBank/DDBJ whole genome shotgun (WGS) entry which is preliminary data.</text>
</comment>
<keyword evidence="4" id="KW-1185">Reference proteome</keyword>
<dbReference type="eggNOG" id="COG4753">
    <property type="taxonomic scope" value="Bacteria"/>
</dbReference>
<reference evidence="2 4" key="2">
    <citation type="submission" date="2016-11" db="EMBL/GenBank/DDBJ databases">
        <title>Whole genomes of Flavobacteriaceae.</title>
        <authorList>
            <person name="Stine C."/>
            <person name="Li C."/>
            <person name="Tadesse D."/>
        </authorList>
    </citation>
    <scope>NUCLEOTIDE SEQUENCE [LARGE SCALE GENOMIC DNA]</scope>
    <source>
        <strain evidence="2 4">ATCC 29551</strain>
    </source>
</reference>
<dbReference type="AlphaFoldDB" id="A0A086AUJ7"/>
<dbReference type="RefSeq" id="WP_035617609.1">
    <property type="nucleotide sequence ID" value="NZ_JBEWQG010000004.1"/>
</dbReference>
<evidence type="ECO:0008006" key="5">
    <source>
        <dbReference type="Google" id="ProtNLM"/>
    </source>
</evidence>
<dbReference type="OrthoDB" id="572168at2"/>
<dbReference type="EMBL" id="MUGY01000001">
    <property type="protein sequence ID" value="OXA98351.1"/>
    <property type="molecule type" value="Genomic_DNA"/>
</dbReference>
<dbReference type="STRING" id="991.IW20_00960"/>
<reference evidence="1 3" key="1">
    <citation type="submission" date="2014-07" db="EMBL/GenBank/DDBJ databases">
        <title>Genome of Flavobacterium hydatis DSM 2063.</title>
        <authorList>
            <person name="Pipes S.E."/>
            <person name="Stropko S.J."/>
            <person name="Newman J.D."/>
        </authorList>
    </citation>
    <scope>NUCLEOTIDE SEQUENCE [LARGE SCALE GENOMIC DNA]</scope>
    <source>
        <strain evidence="1 3">DSM 2063</strain>
    </source>
</reference>
<accession>A0A086AUJ7</accession>
<evidence type="ECO:0000313" key="1">
    <source>
        <dbReference type="EMBL" id="KFF20361.1"/>
    </source>
</evidence>
<evidence type="ECO:0000313" key="3">
    <source>
        <dbReference type="Proteomes" id="UP000028712"/>
    </source>
</evidence>
<evidence type="ECO:0000313" key="2">
    <source>
        <dbReference type="EMBL" id="OXA98351.1"/>
    </source>
</evidence>
<proteinExistence type="predicted"/>
<gene>
    <name evidence="2" type="ORF">B0A62_00700</name>
    <name evidence="1" type="ORF">IW20_00960</name>
</gene>